<evidence type="ECO:0000259" key="1">
    <source>
        <dbReference type="Pfam" id="PF12706"/>
    </source>
</evidence>
<dbReference type="STRING" id="880526.GCA_000427365_00069"/>
<keyword evidence="2" id="KW-0378">Hydrolase</keyword>
<dbReference type="InterPro" id="IPR001279">
    <property type="entry name" value="Metallo-B-lactamas"/>
</dbReference>
<keyword evidence="3" id="KW-1185">Reference proteome</keyword>
<dbReference type="PANTHER" id="PTHR43546">
    <property type="entry name" value="UPF0173 METAL-DEPENDENT HYDROLASE MJ1163-RELATED"/>
    <property type="match status" value="1"/>
</dbReference>
<dbReference type="InterPro" id="IPR050114">
    <property type="entry name" value="UPF0173_UPF0282_UlaG_hydrolase"/>
</dbReference>
<dbReference type="EMBL" id="UGVL01000001">
    <property type="protein sequence ID" value="SUE34271.1"/>
    <property type="molecule type" value="Genomic_DNA"/>
</dbReference>
<accession>A0A379MRJ2</accession>
<reference evidence="2 3" key="1">
    <citation type="submission" date="2018-06" db="EMBL/GenBank/DDBJ databases">
        <authorList>
            <consortium name="Pathogen Informatics"/>
            <person name="Doyle S."/>
        </authorList>
    </citation>
    <scope>NUCLEOTIDE SEQUENCE [LARGE SCALE GENOMIC DNA]</scope>
    <source>
        <strain evidence="2 3">NCTC11190</strain>
    </source>
</reference>
<dbReference type="GO" id="GO:0016787">
    <property type="term" value="F:hydrolase activity"/>
    <property type="evidence" value="ECO:0007669"/>
    <property type="project" value="UniProtKB-KW"/>
</dbReference>
<organism evidence="2 3">
    <name type="scientific">Rikenella microfusus</name>
    <dbReference type="NCBI Taxonomy" id="28139"/>
    <lineage>
        <taxon>Bacteria</taxon>
        <taxon>Pseudomonadati</taxon>
        <taxon>Bacteroidota</taxon>
        <taxon>Bacteroidia</taxon>
        <taxon>Bacteroidales</taxon>
        <taxon>Rikenellaceae</taxon>
        <taxon>Rikenella</taxon>
    </lineage>
</organism>
<evidence type="ECO:0000313" key="3">
    <source>
        <dbReference type="Proteomes" id="UP000255233"/>
    </source>
</evidence>
<dbReference type="Gene3D" id="3.60.15.10">
    <property type="entry name" value="Ribonuclease Z/Hydroxyacylglutathione hydrolase-like"/>
    <property type="match status" value="1"/>
</dbReference>
<feature type="domain" description="Metallo-beta-lactamase" evidence="1">
    <location>
        <begin position="68"/>
        <end position="227"/>
    </location>
</feature>
<proteinExistence type="predicted"/>
<name>A0A379MRJ2_9BACT</name>
<sequence>MYAFYPDFQLFSVSGMKNAIFTHAMRTLPNTADRYGEISVAPIGHGSLYLGYRDELIAVDPYSEVADYSALPEATAILITHDHYDHYDPEAIRMIATPRTTFIAPPKVAELLRSDGFTQEIVPLSNGESAEYENLIRIDAVPAYNIMRERAPGQPFHPKGDGNGYILTIDGKRIYIAGDTELTPEMRRIDFIHIAFLPLMLPYTMSEEEFIEAAKIIEPEYLYPYHYDTVDKEWLRKALPHIIVR</sequence>
<dbReference type="Proteomes" id="UP000255233">
    <property type="component" value="Unassembled WGS sequence"/>
</dbReference>
<dbReference type="SUPFAM" id="SSF56281">
    <property type="entry name" value="Metallo-hydrolase/oxidoreductase"/>
    <property type="match status" value="1"/>
</dbReference>
<dbReference type="AlphaFoldDB" id="A0A379MRJ2"/>
<evidence type="ECO:0000313" key="2">
    <source>
        <dbReference type="EMBL" id="SUE34271.1"/>
    </source>
</evidence>
<protein>
    <submittedName>
        <fullName evidence="2">Metal-dependent hydrolase</fullName>
    </submittedName>
</protein>
<gene>
    <name evidence="2" type="ORF">NCTC11190_01492</name>
</gene>
<dbReference type="InterPro" id="IPR036866">
    <property type="entry name" value="RibonucZ/Hydroxyglut_hydro"/>
</dbReference>
<dbReference type="PANTHER" id="PTHR43546:SF3">
    <property type="entry name" value="UPF0173 METAL-DEPENDENT HYDROLASE MJ1163"/>
    <property type="match status" value="1"/>
</dbReference>
<dbReference type="Pfam" id="PF12706">
    <property type="entry name" value="Lactamase_B_2"/>
    <property type="match status" value="1"/>
</dbReference>